<reference evidence="2 3" key="1">
    <citation type="submission" date="2020-07" db="EMBL/GenBank/DDBJ databases">
        <title>Sequencing the genomes of 1000 actinobacteria strains.</title>
        <authorList>
            <person name="Klenk H.-P."/>
        </authorList>
    </citation>
    <scope>NUCLEOTIDE SEQUENCE [LARGE SCALE GENOMIC DNA]</scope>
    <source>
        <strain evidence="2 3">DSM 24552</strain>
    </source>
</reference>
<protein>
    <submittedName>
        <fullName evidence="2">Uncharacterized protein</fullName>
    </submittedName>
</protein>
<evidence type="ECO:0000313" key="3">
    <source>
        <dbReference type="Proteomes" id="UP000544110"/>
    </source>
</evidence>
<name>A0A7Y9RWI0_9ACTN</name>
<comment type="caution">
    <text evidence="2">The sequence shown here is derived from an EMBL/GenBank/DDBJ whole genome shotgun (WGS) entry which is preliminary data.</text>
</comment>
<keyword evidence="1" id="KW-1133">Transmembrane helix</keyword>
<sequence>MRAPDVPAPLVTAASLAAVEGLLLVLVGVAEVASLTGGRLTMGLTTAVFFLAAGGGLVACGWALAQGRAWGRGPVLLAQVMALAGAWSVRSTYLLVSLLLLVVAVVVAVGVLHPASIALLEGSRLHDEPDDVDRER</sequence>
<dbReference type="RefSeq" id="WP_179517854.1">
    <property type="nucleotide sequence ID" value="NZ_JACCAC010000001.1"/>
</dbReference>
<dbReference type="AlphaFoldDB" id="A0A7Y9RWI0"/>
<keyword evidence="3" id="KW-1185">Reference proteome</keyword>
<feature type="transmembrane region" description="Helical" evidence="1">
    <location>
        <begin position="6"/>
        <end position="30"/>
    </location>
</feature>
<gene>
    <name evidence="2" type="ORF">BJ989_001708</name>
</gene>
<feature type="transmembrane region" description="Helical" evidence="1">
    <location>
        <begin position="42"/>
        <end position="64"/>
    </location>
</feature>
<keyword evidence="1" id="KW-0472">Membrane</keyword>
<organism evidence="2 3">
    <name type="scientific">Nocardioides perillae</name>
    <dbReference type="NCBI Taxonomy" id="1119534"/>
    <lineage>
        <taxon>Bacteria</taxon>
        <taxon>Bacillati</taxon>
        <taxon>Actinomycetota</taxon>
        <taxon>Actinomycetes</taxon>
        <taxon>Propionibacteriales</taxon>
        <taxon>Nocardioidaceae</taxon>
        <taxon>Nocardioides</taxon>
    </lineage>
</organism>
<evidence type="ECO:0000256" key="1">
    <source>
        <dbReference type="SAM" id="Phobius"/>
    </source>
</evidence>
<dbReference type="Proteomes" id="UP000544110">
    <property type="component" value="Unassembled WGS sequence"/>
</dbReference>
<feature type="transmembrane region" description="Helical" evidence="1">
    <location>
        <begin position="70"/>
        <end position="87"/>
    </location>
</feature>
<dbReference type="EMBL" id="JACCAC010000001">
    <property type="protein sequence ID" value="NYG55404.1"/>
    <property type="molecule type" value="Genomic_DNA"/>
</dbReference>
<proteinExistence type="predicted"/>
<evidence type="ECO:0000313" key="2">
    <source>
        <dbReference type="EMBL" id="NYG55404.1"/>
    </source>
</evidence>
<accession>A0A7Y9RWI0</accession>
<keyword evidence="1" id="KW-0812">Transmembrane</keyword>
<feature type="transmembrane region" description="Helical" evidence="1">
    <location>
        <begin position="94"/>
        <end position="120"/>
    </location>
</feature>